<evidence type="ECO:0000313" key="2">
    <source>
        <dbReference type="EMBL" id="MFB9835407.1"/>
    </source>
</evidence>
<name>A0ABV5YK27_9ACTN</name>
<feature type="region of interest" description="Disordered" evidence="1">
    <location>
        <begin position="18"/>
        <end position="47"/>
    </location>
</feature>
<evidence type="ECO:0000256" key="1">
    <source>
        <dbReference type="SAM" id="MobiDB-lite"/>
    </source>
</evidence>
<dbReference type="Proteomes" id="UP001589627">
    <property type="component" value="Unassembled WGS sequence"/>
</dbReference>
<keyword evidence="3" id="KW-1185">Reference proteome</keyword>
<comment type="caution">
    <text evidence="2">The sequence shown here is derived from an EMBL/GenBank/DDBJ whole genome shotgun (WGS) entry which is preliminary data.</text>
</comment>
<sequence>MATIAPADVAGVLAEIATATPQGRHPDVAGPEPQDRPGVPTRHAAVR</sequence>
<organism evidence="2 3">
    <name type="scientific">Actinoallomurus acaciae</name>
    <dbReference type="NCBI Taxonomy" id="502577"/>
    <lineage>
        <taxon>Bacteria</taxon>
        <taxon>Bacillati</taxon>
        <taxon>Actinomycetota</taxon>
        <taxon>Actinomycetes</taxon>
        <taxon>Streptosporangiales</taxon>
        <taxon>Thermomonosporaceae</taxon>
        <taxon>Actinoallomurus</taxon>
    </lineage>
</organism>
<protein>
    <submittedName>
        <fullName evidence="2">Uncharacterized protein</fullName>
    </submittedName>
</protein>
<dbReference type="EMBL" id="JBHLZP010000200">
    <property type="protein sequence ID" value="MFB9835407.1"/>
    <property type="molecule type" value="Genomic_DNA"/>
</dbReference>
<reference evidence="2 3" key="1">
    <citation type="submission" date="2024-09" db="EMBL/GenBank/DDBJ databases">
        <authorList>
            <person name="Sun Q."/>
            <person name="Mori K."/>
        </authorList>
    </citation>
    <scope>NUCLEOTIDE SEQUENCE [LARGE SCALE GENOMIC DNA]</scope>
    <source>
        <strain evidence="2 3">TBRC 0563</strain>
    </source>
</reference>
<dbReference type="RefSeq" id="WP_378206842.1">
    <property type="nucleotide sequence ID" value="NZ_JBHLZP010000200.1"/>
</dbReference>
<gene>
    <name evidence="2" type="ORF">ACFFNX_24810</name>
</gene>
<accession>A0ABV5YK27</accession>
<evidence type="ECO:0000313" key="3">
    <source>
        <dbReference type="Proteomes" id="UP001589627"/>
    </source>
</evidence>
<proteinExistence type="predicted"/>